<accession>R0GT11</accession>
<feature type="domain" description="DUF627" evidence="6">
    <location>
        <begin position="15"/>
        <end position="121"/>
    </location>
</feature>
<organism evidence="7 8">
    <name type="scientific">Capsella rubella</name>
    <dbReference type="NCBI Taxonomy" id="81985"/>
    <lineage>
        <taxon>Eukaryota</taxon>
        <taxon>Viridiplantae</taxon>
        <taxon>Streptophyta</taxon>
        <taxon>Embryophyta</taxon>
        <taxon>Tracheophyta</taxon>
        <taxon>Spermatophyta</taxon>
        <taxon>Magnoliopsida</taxon>
        <taxon>eudicotyledons</taxon>
        <taxon>Gunneridae</taxon>
        <taxon>Pentapetalae</taxon>
        <taxon>rosids</taxon>
        <taxon>malvids</taxon>
        <taxon>Brassicales</taxon>
        <taxon>Brassicaceae</taxon>
        <taxon>Camelineae</taxon>
        <taxon>Capsella</taxon>
    </lineage>
</organism>
<dbReference type="GO" id="GO:0004843">
    <property type="term" value="F:cysteine-type deubiquitinase activity"/>
    <property type="evidence" value="ECO:0007669"/>
    <property type="project" value="InterPro"/>
</dbReference>
<dbReference type="GO" id="GO:0016579">
    <property type="term" value="P:protein deubiquitination"/>
    <property type="evidence" value="ECO:0007669"/>
    <property type="project" value="InterPro"/>
</dbReference>
<name>R0GT11_9BRAS</name>
<evidence type="ECO:0000256" key="3">
    <source>
        <dbReference type="SAM" id="MobiDB-lite"/>
    </source>
</evidence>
<dbReference type="EMBL" id="KB870805">
    <property type="protein sequence ID" value="EOA38941.1"/>
    <property type="molecule type" value="Genomic_DNA"/>
</dbReference>
<sequence>MESSSSFKDGKLFKDARHHIAKGEYFKAMEILEDLIQVHWEDENAWLIRLKQGQIFLQLTHQTKDPNVKFTYILGTLECYTVDDRLSPVCAKSFHVLANMLGSVLYHKKCLKKAKQALSVSFPDESDSVAKQIRLKESKKGMLRIIEDAESKIASSKTLVVGSIMKIKSVPKHLESKKSPDPREDEFEGLRTYWMGLDVKVKRDFMKVSIAKLIRFVKGAERYKAGLDALEKALASARRDRTWTFWMCCWKRFSSAEECKNHFEQEHAADIKPSTEKDRVQRIGKDWARKISIGGWKPVDAVAAVEMIKNQFAYVKSFTAKCKNGWSGEWPLAADEERGKLLEEIKLILVLLCEQKTLSCSIRDWLMRFPVKHLGQFEIPKQSLLDSHLVETPQSICFLECHELGQILDFLKNVKCERDDGTNVVSSAVDSFLGQTRVKEKIDFDLQLSHLLLDRRLLKSNNAPLNDDGTINVFDPNVHYAKAHAQGDDIISWLTDNNSVDRPFPRSIREHNIDIWVAVLKAVQFTCRNLGTKYAKKVLVLDYEAALTAIQNICVSEDERRRNLQEDQWIRYACLLCDRCEERVPENSLATKIFLCAVRDVLEGALHPTFDVPDLEDCLNLIRDQKILSDDKVLQSIGLLKSVVTHKVLLIDSKILLIDNSRISLLNNLVRLSVYDNRTDILQLMKPFLLNEIRNMEDRAKLDAVAADLSFEEEKKSQSQKKNDKRNKRTSTSKYSLRGKTVECKPSVKLEPESTSPSMEEDSMEQEDALASERGRLEHSSNTQNQEDATQDNYGYMLNMLGEASLSALGGAVAKYCSALDMTLKALLRIKVLKEDLKNNMKPFQAHLEQQVPSSIQNLFTALVFEVIDNDGVYSYLLSELLISLEEVIPMSSDAAKVVVAILEFWCCWKYPERESMVTRLFTVVGNERMSCRKCRRITNYPEESSYVIVMAADSIRHLKCALESIKFVDILRVIRMEYRKSCDTETVGCGESNFVHHIISRCPPIFIIVLEWEKSETKKEISETMKALDWEIDISRLYVGLEPNTNYRLVSMVGSGGEEEHICIAYEENRWVNLTRESLAGEDVGNWENVIRFFAERNLRPEILVYEAVQSKT</sequence>
<dbReference type="Pfam" id="PF04781">
    <property type="entry name" value="DUF627"/>
    <property type="match status" value="1"/>
</dbReference>
<keyword evidence="2" id="KW-0378">Hydrolase</keyword>
<keyword evidence="8" id="KW-1185">Reference proteome</keyword>
<evidence type="ECO:0000313" key="8">
    <source>
        <dbReference type="Proteomes" id="UP000029121"/>
    </source>
</evidence>
<evidence type="ECO:0000256" key="1">
    <source>
        <dbReference type="ARBA" id="ARBA00022786"/>
    </source>
</evidence>
<gene>
    <name evidence="7" type="ORF">CARUB_v10011347mg</name>
</gene>
<evidence type="ECO:0000259" key="4">
    <source>
        <dbReference type="Pfam" id="PF00443"/>
    </source>
</evidence>
<dbReference type="InterPro" id="IPR052398">
    <property type="entry name" value="Ubiquitin_hydrolase_53/54"/>
</dbReference>
<evidence type="ECO:0000256" key="2">
    <source>
        <dbReference type="ARBA" id="ARBA00022801"/>
    </source>
</evidence>
<feature type="compositionally biased region" description="Acidic residues" evidence="3">
    <location>
        <begin position="759"/>
        <end position="770"/>
    </location>
</feature>
<dbReference type="Pfam" id="PF04780">
    <property type="entry name" value="DUF629"/>
    <property type="match status" value="1"/>
</dbReference>
<evidence type="ECO:0000313" key="7">
    <source>
        <dbReference type="EMBL" id="EOA38941.1"/>
    </source>
</evidence>
<feature type="domain" description="Peptidase C19 ubiquitin carboxyl-terminal hydrolase" evidence="4">
    <location>
        <begin position="815"/>
        <end position="1107"/>
    </location>
</feature>
<protein>
    <submittedName>
        <fullName evidence="7">Uncharacterized protein</fullName>
    </submittedName>
</protein>
<dbReference type="PANTHER" id="PTHR22975:SF23">
    <property type="entry name" value="F6D8.33-RELATED"/>
    <property type="match status" value="1"/>
</dbReference>
<proteinExistence type="predicted"/>
<dbReference type="InterPro" id="IPR006865">
    <property type="entry name" value="DUF629"/>
</dbReference>
<evidence type="ECO:0000259" key="5">
    <source>
        <dbReference type="Pfam" id="PF04780"/>
    </source>
</evidence>
<feature type="compositionally biased region" description="Basic and acidic residues" evidence="3">
    <location>
        <begin position="740"/>
        <end position="752"/>
    </location>
</feature>
<dbReference type="PANTHER" id="PTHR22975">
    <property type="entry name" value="UBIQUITIN SPECIFIC PROTEINASE"/>
    <property type="match status" value="1"/>
</dbReference>
<dbReference type="InterPro" id="IPR006866">
    <property type="entry name" value="DUF627_N"/>
</dbReference>
<dbReference type="Proteomes" id="UP000029121">
    <property type="component" value="Unassembled WGS sequence"/>
</dbReference>
<keyword evidence="1" id="KW-0833">Ubl conjugation pathway</keyword>
<reference evidence="8" key="1">
    <citation type="journal article" date="2013" name="Nat. Genet.">
        <title>The Capsella rubella genome and the genomic consequences of rapid mating system evolution.</title>
        <authorList>
            <person name="Slotte T."/>
            <person name="Hazzouri K.M."/>
            <person name="Agren J.A."/>
            <person name="Koenig D."/>
            <person name="Maumus F."/>
            <person name="Guo Y.L."/>
            <person name="Steige K."/>
            <person name="Platts A.E."/>
            <person name="Escobar J.S."/>
            <person name="Newman L.K."/>
            <person name="Wang W."/>
            <person name="Mandakova T."/>
            <person name="Vello E."/>
            <person name="Smith L.M."/>
            <person name="Henz S.R."/>
            <person name="Steffen J."/>
            <person name="Takuno S."/>
            <person name="Brandvain Y."/>
            <person name="Coop G."/>
            <person name="Andolfatto P."/>
            <person name="Hu T.T."/>
            <person name="Blanchette M."/>
            <person name="Clark R.M."/>
            <person name="Quesneville H."/>
            <person name="Nordborg M."/>
            <person name="Gaut B.S."/>
            <person name="Lysak M.A."/>
            <person name="Jenkins J."/>
            <person name="Grimwood J."/>
            <person name="Chapman J."/>
            <person name="Prochnik S."/>
            <person name="Shu S."/>
            <person name="Rokhsar D."/>
            <person name="Schmutz J."/>
            <person name="Weigel D."/>
            <person name="Wright S.I."/>
        </authorList>
    </citation>
    <scope>NUCLEOTIDE SEQUENCE [LARGE SCALE GENOMIC DNA]</scope>
    <source>
        <strain evidence="8">cv. Monte Gargano</strain>
    </source>
</reference>
<feature type="compositionally biased region" description="Polar residues" evidence="3">
    <location>
        <begin position="780"/>
        <end position="789"/>
    </location>
</feature>
<dbReference type="AlphaFoldDB" id="R0GT11"/>
<dbReference type="eggNOG" id="KOG1887">
    <property type="taxonomic scope" value="Eukaryota"/>
</dbReference>
<evidence type="ECO:0000259" key="6">
    <source>
        <dbReference type="Pfam" id="PF04781"/>
    </source>
</evidence>
<dbReference type="Pfam" id="PF00443">
    <property type="entry name" value="UCH"/>
    <property type="match status" value="1"/>
</dbReference>
<feature type="region of interest" description="Disordered" evidence="3">
    <location>
        <begin position="712"/>
        <end position="789"/>
    </location>
</feature>
<dbReference type="InterPro" id="IPR001394">
    <property type="entry name" value="Peptidase_C19_UCH"/>
</dbReference>
<feature type="domain" description="DUF629" evidence="5">
    <location>
        <begin position="190"/>
        <end position="648"/>
    </location>
</feature>